<proteinExistence type="predicted"/>
<comment type="caution">
    <text evidence="1">The sequence shown here is derived from an EMBL/GenBank/DDBJ whole genome shotgun (WGS) entry which is preliminary data.</text>
</comment>
<accession>A0A8H3U2L2</accession>
<sequence length="303" mass="34238">MADSNSEPASPIAKPTGPPTLLTLPAEIRIYIYDLAIFNSPFIGAPRPVQLITVGHHDRSAFPDYPPTFISTVSLTKDVRFVISEQGFEYPEAESPFNTPHNLFSTCRQIRRETQKSYYSCNTFIVRMTPKGASTFMDWLDAIGQDARGFLRTLLIVFMFPGDASRMNTKIYSEISLLDITIKDQPRVIVPAPLRHAAEHGDHQSNSPEAFEAAILSLPVFKFLMDDPCYKVPWAAVIRSRVNGLGESLEEQLYELWLPWARNHIEEVYFKTEGDELMQFALRRPADPALPVRMEEKASEGAK</sequence>
<dbReference type="AlphaFoldDB" id="A0A8H3U2L2"/>
<evidence type="ECO:0000313" key="2">
    <source>
        <dbReference type="Proteomes" id="UP000433883"/>
    </source>
</evidence>
<dbReference type="PANTHER" id="PTHR42085:SF2">
    <property type="entry name" value="F-BOX DOMAIN-CONTAINING PROTEIN"/>
    <property type="match status" value="1"/>
</dbReference>
<evidence type="ECO:0000313" key="1">
    <source>
        <dbReference type="EMBL" id="KAE9962177.1"/>
    </source>
</evidence>
<organism evidence="1 2">
    <name type="scientific">Venturia inaequalis</name>
    <name type="common">Apple scab fungus</name>
    <dbReference type="NCBI Taxonomy" id="5025"/>
    <lineage>
        <taxon>Eukaryota</taxon>
        <taxon>Fungi</taxon>
        <taxon>Dikarya</taxon>
        <taxon>Ascomycota</taxon>
        <taxon>Pezizomycotina</taxon>
        <taxon>Dothideomycetes</taxon>
        <taxon>Pleosporomycetidae</taxon>
        <taxon>Venturiales</taxon>
        <taxon>Venturiaceae</taxon>
        <taxon>Venturia</taxon>
    </lineage>
</organism>
<dbReference type="InterPro" id="IPR038883">
    <property type="entry name" value="AN11006-like"/>
</dbReference>
<dbReference type="Proteomes" id="UP000433883">
    <property type="component" value="Unassembled WGS sequence"/>
</dbReference>
<dbReference type="EMBL" id="WNWQ01001134">
    <property type="protein sequence ID" value="KAE9962177.1"/>
    <property type="molecule type" value="Genomic_DNA"/>
</dbReference>
<gene>
    <name evidence="1" type="ORF">BLS_000706</name>
</gene>
<dbReference type="PANTHER" id="PTHR42085">
    <property type="entry name" value="F-BOX DOMAIN-CONTAINING PROTEIN"/>
    <property type="match status" value="1"/>
</dbReference>
<name>A0A8H3U2L2_VENIN</name>
<protein>
    <submittedName>
        <fullName evidence="1">Uncharacterized protein</fullName>
    </submittedName>
</protein>
<reference evidence="1 2" key="1">
    <citation type="submission" date="2019-11" db="EMBL/GenBank/DDBJ databases">
        <title>Venturia inaequalis Genome Resource.</title>
        <authorList>
            <person name="Lichtner F.J."/>
        </authorList>
    </citation>
    <scope>NUCLEOTIDE SEQUENCE [LARGE SCALE GENOMIC DNA]</scope>
    <source>
        <strain evidence="1">Bline_iso_100314</strain>
    </source>
</reference>